<dbReference type="GO" id="GO:0000408">
    <property type="term" value="C:EKC/KEOPS complex"/>
    <property type="evidence" value="ECO:0007669"/>
    <property type="project" value="TreeGrafter"/>
</dbReference>
<dbReference type="GO" id="GO:0005634">
    <property type="term" value="C:nucleus"/>
    <property type="evidence" value="ECO:0007669"/>
    <property type="project" value="UniProtKB-SubCell"/>
</dbReference>
<evidence type="ECO:0000256" key="4">
    <source>
        <dbReference type="ARBA" id="ARBA00016009"/>
    </source>
</evidence>
<sequence length="205" mass="23262">MELLEVYRCPEFIYPVVFAAKFKGVKNAGAIRQRIVKAATMEEGPERDKERDAVNFAFINAKLVCLITSPLHLQTAAVQALFASSTETMRTKTLHSEIIWNLNPTNNISEAIKRYGVSDDMTDLIVMHIVSWEREDILQRMRNVVDGELDLLANVSQVTDWDTVIKHYKLDQEPAYKDFTGSTAKEREIIDNIVISSVAMKSIIN</sequence>
<comment type="function">
    <text evidence="7">Component of the EKC/KEOPS complex that is required for the formation of a threonylcarbamoyl group on adenosine at position 37 (t(6)A37) in tRNAs that read codons beginning with adenine. The complex is probably involved in the transfer of the threonylcarbamoyl moiety of threonylcarbamoyl-AMP (TC-AMP) to the N6 group of A37. CGI121 acts as an allosteric effector that regulates the t(6)A activity of the complex. The EKC/KEOPS complex also promotes both telomere uncapping and telomere elongation. The complex is required for efficient recruitment of transcriptional coactivators. CGI121 is not required for tRNA modification.</text>
</comment>
<evidence type="ECO:0000313" key="10">
    <source>
        <dbReference type="Proteomes" id="UP000683000"/>
    </source>
</evidence>
<keyword evidence="5" id="KW-0819">tRNA processing</keyword>
<dbReference type="GO" id="GO:0002949">
    <property type="term" value="P:tRNA threonylcarbamoyladenosine modification"/>
    <property type="evidence" value="ECO:0007669"/>
    <property type="project" value="TreeGrafter"/>
</dbReference>
<comment type="caution">
    <text evidence="9">The sequence shown here is derived from an EMBL/GenBank/DDBJ whole genome shotgun (WGS) entry which is preliminary data.</text>
</comment>
<name>A0A8I3A9T9_9AGAM</name>
<evidence type="ECO:0000256" key="5">
    <source>
        <dbReference type="ARBA" id="ARBA00022694"/>
    </source>
</evidence>
<comment type="subcellular location">
    <subcellularLocation>
        <location evidence="1">Nucleus</location>
    </subcellularLocation>
</comment>
<keyword evidence="10" id="KW-1185">Reference proteome</keyword>
<comment type="similarity">
    <text evidence="2 8">Belongs to the CGI121/TPRKB family.</text>
</comment>
<evidence type="ECO:0000256" key="6">
    <source>
        <dbReference type="ARBA" id="ARBA00023242"/>
    </source>
</evidence>
<dbReference type="PANTHER" id="PTHR15840:SF10">
    <property type="entry name" value="EKC_KEOPS COMPLEX SUBUNIT TPRKB"/>
    <property type="match status" value="1"/>
</dbReference>
<dbReference type="Gene3D" id="3.30.2380.10">
    <property type="entry name" value="CGI121/TPRKB"/>
    <property type="match status" value="1"/>
</dbReference>
<dbReference type="Pfam" id="PF08617">
    <property type="entry name" value="CGI-121"/>
    <property type="match status" value="1"/>
</dbReference>
<dbReference type="SUPFAM" id="SSF143870">
    <property type="entry name" value="PF0523-like"/>
    <property type="match status" value="1"/>
</dbReference>
<dbReference type="InterPro" id="IPR036504">
    <property type="entry name" value="CGI121/TPRKB_sf"/>
</dbReference>
<organism evidence="9 10">
    <name type="scientific">Boletus reticuloceps</name>
    <dbReference type="NCBI Taxonomy" id="495285"/>
    <lineage>
        <taxon>Eukaryota</taxon>
        <taxon>Fungi</taxon>
        <taxon>Dikarya</taxon>
        <taxon>Basidiomycota</taxon>
        <taxon>Agaricomycotina</taxon>
        <taxon>Agaricomycetes</taxon>
        <taxon>Agaricomycetidae</taxon>
        <taxon>Boletales</taxon>
        <taxon>Boletineae</taxon>
        <taxon>Boletaceae</taxon>
        <taxon>Boletoideae</taxon>
        <taxon>Boletus</taxon>
    </lineage>
</organism>
<dbReference type="AlphaFoldDB" id="A0A8I3A9T9"/>
<keyword evidence="6 8" id="KW-0539">Nucleus</keyword>
<evidence type="ECO:0000256" key="8">
    <source>
        <dbReference type="RuleBase" id="RU004398"/>
    </source>
</evidence>
<reference evidence="9" key="1">
    <citation type="submission" date="2021-03" db="EMBL/GenBank/DDBJ databases">
        <title>Evolutionary innovations through gain and loss of genes in the ectomycorrhizal Boletales.</title>
        <authorList>
            <person name="Wu G."/>
            <person name="Miyauchi S."/>
            <person name="Morin E."/>
            <person name="Yang Z.-L."/>
            <person name="Xu J."/>
            <person name="Martin F.M."/>
        </authorList>
    </citation>
    <scope>NUCLEOTIDE SEQUENCE</scope>
    <source>
        <strain evidence="9">BR01</strain>
    </source>
</reference>
<dbReference type="OrthoDB" id="329139at2759"/>
<evidence type="ECO:0000256" key="1">
    <source>
        <dbReference type="ARBA" id="ARBA00004123"/>
    </source>
</evidence>
<evidence type="ECO:0000256" key="2">
    <source>
        <dbReference type="ARBA" id="ARBA00005546"/>
    </source>
</evidence>
<dbReference type="PANTHER" id="PTHR15840">
    <property type="entry name" value="CGI-121 FAMILY MEMBER"/>
    <property type="match status" value="1"/>
</dbReference>
<dbReference type="GO" id="GO:0005829">
    <property type="term" value="C:cytosol"/>
    <property type="evidence" value="ECO:0007669"/>
    <property type="project" value="TreeGrafter"/>
</dbReference>
<dbReference type="EMBL" id="JAGFBS010000016">
    <property type="protein sequence ID" value="KAG6374900.1"/>
    <property type="molecule type" value="Genomic_DNA"/>
</dbReference>
<evidence type="ECO:0000256" key="3">
    <source>
        <dbReference type="ARBA" id="ARBA00015316"/>
    </source>
</evidence>
<accession>A0A8I3A9T9</accession>
<evidence type="ECO:0000256" key="7">
    <source>
        <dbReference type="ARBA" id="ARBA00025043"/>
    </source>
</evidence>
<dbReference type="InterPro" id="IPR013926">
    <property type="entry name" value="CGI121/TPRKB"/>
</dbReference>
<evidence type="ECO:0000313" key="9">
    <source>
        <dbReference type="EMBL" id="KAG6374900.1"/>
    </source>
</evidence>
<gene>
    <name evidence="9" type="ORF">JVT61DRAFT_3630</name>
</gene>
<dbReference type="Proteomes" id="UP000683000">
    <property type="component" value="Unassembled WGS sequence"/>
</dbReference>
<proteinExistence type="inferred from homology"/>
<protein>
    <recommendedName>
        <fullName evidence="4">EKC/KEOPS complex subunit CGI121</fullName>
    </recommendedName>
    <alternativeName>
        <fullName evidence="3">EKC/KEOPS complex subunit cgi121</fullName>
    </alternativeName>
</protein>